<keyword evidence="3" id="KW-1185">Reference proteome</keyword>
<evidence type="ECO:0000313" key="3">
    <source>
        <dbReference type="Proteomes" id="UP001633002"/>
    </source>
</evidence>
<evidence type="ECO:0000256" key="1">
    <source>
        <dbReference type="SAM" id="Coils"/>
    </source>
</evidence>
<keyword evidence="1" id="KW-0175">Coiled coil</keyword>
<protein>
    <submittedName>
        <fullName evidence="2">Uncharacterized protein</fullName>
    </submittedName>
</protein>
<name>A0ABD3IEE7_9MARC</name>
<proteinExistence type="predicted"/>
<organism evidence="2 3">
    <name type="scientific">Riccia sorocarpa</name>
    <dbReference type="NCBI Taxonomy" id="122646"/>
    <lineage>
        <taxon>Eukaryota</taxon>
        <taxon>Viridiplantae</taxon>
        <taxon>Streptophyta</taxon>
        <taxon>Embryophyta</taxon>
        <taxon>Marchantiophyta</taxon>
        <taxon>Marchantiopsida</taxon>
        <taxon>Marchantiidae</taxon>
        <taxon>Marchantiales</taxon>
        <taxon>Ricciaceae</taxon>
        <taxon>Riccia</taxon>
    </lineage>
</organism>
<reference evidence="2 3" key="1">
    <citation type="submission" date="2024-09" db="EMBL/GenBank/DDBJ databases">
        <title>Chromosome-scale assembly of Riccia sorocarpa.</title>
        <authorList>
            <person name="Paukszto L."/>
        </authorList>
    </citation>
    <scope>NUCLEOTIDE SEQUENCE [LARGE SCALE GENOMIC DNA]</scope>
    <source>
        <strain evidence="2">LP-2024</strain>
        <tissue evidence="2">Aerial parts of the thallus</tissue>
    </source>
</reference>
<accession>A0ABD3IEE7</accession>
<comment type="caution">
    <text evidence="2">The sequence shown here is derived from an EMBL/GenBank/DDBJ whole genome shotgun (WGS) entry which is preliminary data.</text>
</comment>
<evidence type="ECO:0000313" key="2">
    <source>
        <dbReference type="EMBL" id="KAL3700760.1"/>
    </source>
</evidence>
<feature type="coiled-coil region" evidence="1">
    <location>
        <begin position="7"/>
        <end position="34"/>
    </location>
</feature>
<dbReference type="AlphaFoldDB" id="A0ABD3IEE7"/>
<sequence>MAARGKVVELEAKVAEQTDQLKRTAEALEAERRRNFADGSLRAAWDLERHDLQRRIDLLSRERDHGADLKMVVMRWQQGYVACMTCERSGIALTMRTTCARSCASSRDGLLYQFIAEKLIDGAAARNRQNFYEAGREPFGWEVDEKRRHDLIVPFLKRAIVAYQLLYEHRQPLHRRLECRKTYLQRAHRDFADNRLEGADVGPEYHLRHRVIELLYFYLCPSRASPGTFAKYGDELHPLISRNWPPECFNYNGVFLPQLRHLEGGTALLIACTSTC</sequence>
<dbReference type="EMBL" id="JBJQOH010000001">
    <property type="protein sequence ID" value="KAL3700760.1"/>
    <property type="molecule type" value="Genomic_DNA"/>
</dbReference>
<gene>
    <name evidence="2" type="ORF">R1sor_018782</name>
</gene>
<dbReference type="Proteomes" id="UP001633002">
    <property type="component" value="Unassembled WGS sequence"/>
</dbReference>